<keyword evidence="2" id="KW-0732">Signal</keyword>
<dbReference type="EnsemblMetazoa" id="XM_014398731.1">
    <property type="protein sequence ID" value="XP_014254217.1"/>
    <property type="gene ID" value="LOC106669325"/>
</dbReference>
<dbReference type="AlphaFoldDB" id="A0A8I6S6H7"/>
<organism evidence="3 4">
    <name type="scientific">Cimex lectularius</name>
    <name type="common">Bed bug</name>
    <name type="synonym">Acanthia lectularia</name>
    <dbReference type="NCBI Taxonomy" id="79782"/>
    <lineage>
        <taxon>Eukaryota</taxon>
        <taxon>Metazoa</taxon>
        <taxon>Ecdysozoa</taxon>
        <taxon>Arthropoda</taxon>
        <taxon>Hexapoda</taxon>
        <taxon>Insecta</taxon>
        <taxon>Pterygota</taxon>
        <taxon>Neoptera</taxon>
        <taxon>Paraneoptera</taxon>
        <taxon>Hemiptera</taxon>
        <taxon>Heteroptera</taxon>
        <taxon>Panheteroptera</taxon>
        <taxon>Cimicomorpha</taxon>
        <taxon>Cimicidae</taxon>
        <taxon>Cimex</taxon>
    </lineage>
</organism>
<dbReference type="RefSeq" id="XP_014254217.1">
    <property type="nucleotide sequence ID" value="XM_014398731.1"/>
</dbReference>
<name>A0A8I6S6H7_CIMLE</name>
<accession>A0A8I6S6H7</accession>
<dbReference type="GeneID" id="106669325"/>
<evidence type="ECO:0000256" key="2">
    <source>
        <dbReference type="SAM" id="SignalP"/>
    </source>
</evidence>
<dbReference type="OrthoDB" id="6093641at2759"/>
<reference evidence="3" key="1">
    <citation type="submission" date="2022-01" db="UniProtKB">
        <authorList>
            <consortium name="EnsemblMetazoa"/>
        </authorList>
    </citation>
    <scope>IDENTIFICATION</scope>
</reference>
<feature type="region of interest" description="Disordered" evidence="1">
    <location>
        <begin position="68"/>
        <end position="87"/>
    </location>
</feature>
<protein>
    <recommendedName>
        <fullName evidence="5">Orcokinin</fullName>
    </recommendedName>
</protein>
<evidence type="ECO:0000256" key="1">
    <source>
        <dbReference type="SAM" id="MobiDB-lite"/>
    </source>
</evidence>
<sequence length="138" mass="15494">MISNLAVLAVAVVAVTALPRPEPAENSLFKGERNLYGLGGGHLLRDLESALRENPMVYERPSRNLDSLDGVTFGSSKRNSVDPSETKRNMDEIDRAGFDTFVKRQLYNVGLADRVARKRNFVPSHYEMYGNYNPVPFF</sequence>
<feature type="compositionally biased region" description="Polar residues" evidence="1">
    <location>
        <begin position="73"/>
        <end position="83"/>
    </location>
</feature>
<evidence type="ECO:0008006" key="5">
    <source>
        <dbReference type="Google" id="ProtNLM"/>
    </source>
</evidence>
<feature type="chain" id="PRO_5035269240" description="Orcokinin" evidence="2">
    <location>
        <begin position="18"/>
        <end position="138"/>
    </location>
</feature>
<evidence type="ECO:0000313" key="4">
    <source>
        <dbReference type="Proteomes" id="UP000494040"/>
    </source>
</evidence>
<dbReference type="KEGG" id="clec:106669325"/>
<keyword evidence="4" id="KW-1185">Reference proteome</keyword>
<proteinExistence type="predicted"/>
<dbReference type="Proteomes" id="UP000494040">
    <property type="component" value="Unassembled WGS sequence"/>
</dbReference>
<evidence type="ECO:0000313" key="3">
    <source>
        <dbReference type="EnsemblMetazoa" id="XP_014254217.1"/>
    </source>
</evidence>
<feature type="signal peptide" evidence="2">
    <location>
        <begin position="1"/>
        <end position="17"/>
    </location>
</feature>